<dbReference type="PROSITE" id="PS50181">
    <property type="entry name" value="FBOX"/>
    <property type="match status" value="1"/>
</dbReference>
<feature type="compositionally biased region" description="Low complexity" evidence="1">
    <location>
        <begin position="438"/>
        <end position="450"/>
    </location>
</feature>
<gene>
    <name evidence="3" type="ORF">BO97DRAFT_410276</name>
</gene>
<proteinExistence type="predicted"/>
<dbReference type="InterPro" id="IPR036047">
    <property type="entry name" value="F-box-like_dom_sf"/>
</dbReference>
<dbReference type="InterPro" id="IPR001810">
    <property type="entry name" value="F-box_dom"/>
</dbReference>
<dbReference type="STRING" id="1450537.A0A395IC75"/>
<dbReference type="Proteomes" id="UP000248961">
    <property type="component" value="Unassembled WGS sequence"/>
</dbReference>
<dbReference type="EMBL" id="KZ824268">
    <property type="protein sequence ID" value="RAL16743.1"/>
    <property type="molecule type" value="Genomic_DNA"/>
</dbReference>
<evidence type="ECO:0000313" key="3">
    <source>
        <dbReference type="EMBL" id="RAL16743.1"/>
    </source>
</evidence>
<dbReference type="AlphaFoldDB" id="A0A395IC75"/>
<accession>A0A395IC75</accession>
<dbReference type="SUPFAM" id="SSF81383">
    <property type="entry name" value="F-box domain"/>
    <property type="match status" value="1"/>
</dbReference>
<feature type="domain" description="F-box" evidence="2">
    <location>
        <begin position="26"/>
        <end position="71"/>
    </location>
</feature>
<dbReference type="RefSeq" id="XP_025555897.1">
    <property type="nucleotide sequence ID" value="XM_025696131.1"/>
</dbReference>
<dbReference type="GeneID" id="37200420"/>
<reference evidence="3 4" key="1">
    <citation type="submission" date="2018-02" db="EMBL/GenBank/DDBJ databases">
        <title>The genomes of Aspergillus section Nigri reveals drivers in fungal speciation.</title>
        <authorList>
            <consortium name="DOE Joint Genome Institute"/>
            <person name="Vesth T.C."/>
            <person name="Nybo J."/>
            <person name="Theobald S."/>
            <person name="Brandl J."/>
            <person name="Frisvad J.C."/>
            <person name="Nielsen K.F."/>
            <person name="Lyhne E.K."/>
            <person name="Kogle M.E."/>
            <person name="Kuo A."/>
            <person name="Riley R."/>
            <person name="Clum A."/>
            <person name="Nolan M."/>
            <person name="Lipzen A."/>
            <person name="Salamov A."/>
            <person name="Henrissat B."/>
            <person name="Wiebenga A."/>
            <person name="De vries R.P."/>
            <person name="Grigoriev I.V."/>
            <person name="Mortensen U.H."/>
            <person name="Andersen M.R."/>
            <person name="Baker S.E."/>
        </authorList>
    </citation>
    <scope>NUCLEOTIDE SEQUENCE [LARGE SCALE GENOMIC DNA]</scope>
    <source>
        <strain evidence="3 4">CBS 101889</strain>
    </source>
</reference>
<evidence type="ECO:0000256" key="1">
    <source>
        <dbReference type="SAM" id="MobiDB-lite"/>
    </source>
</evidence>
<keyword evidence="4" id="KW-1185">Reference proteome</keyword>
<sequence length="842" mass="94207">MPPRSTVAGGEAVDNEHTHPARNAGLAGLADLPCEILNSIFAYIGKDGLAKLARVCGKFNVVASALLYRRLFCHSICIEDVVLTHKSMDTFNAILETIHAYPEKYANLVQTLQINSVPPNETEPTQALSPNRDDSLINPGRFFESLLRITLSRTLNLTRFDWNIRAELHPSVFRALSRIDALQHLCVRYPKIPQLELTDKLIVEELRSFVKDDLSNREGLQSDYLYPESNKTMAAYREIIMPEATKTLARLSDLKSLAVLDIEDMRAIVEVAKCIGQSYSTLKTLKLSFSEERSMMTRRQSFSYFMPAQIGPNVAQMQPQTIPDLLDQATPTWEVVFLEQSVHETVLAYFLGAGPRLERHETKLGQKKIPQMMNDPSSQSVHDRDFVKAMGLLAGAMPKLSAGDSELWKSLHILKHVEKAAKLYLQLNSQSPQPGMQSSLTRRSPSSRTVTPGLFASSRSLHSLTDVAVDHPGAVDHDSIWKACFGDLQISVFERSVEHEIDSSIKEKWALRNVRSHGTRTRSTSAERKSHEDYVRAKHGMTLQNLSIHLIPVNPCVLEAAVDLVSLKHLSLLNVGSQTSTWKLLQDCNEVQPLQLESIHTDHVTETFLGLVSTLNRVTELFLFERSSQAFHAPGFHETSLVGISEIRHDILQHHIKHLRRLVIRNDEQKKWAMDPATVCLVCTRGVNLIELSVGVNTSSLHMMNQQLPGLTSLVALQMDWHTRRTCTRTLRAAHTGIVDNVLGIQKTRIEYVAMCYSKSGPTEHRVMRIKNRAAQLKSWAAGAGAELNVAPAVVHGNSLSAYQAHRAAAVAGTGVAECPFIDMQDIEGIKMWERPNWKMKL</sequence>
<feature type="region of interest" description="Disordered" evidence="1">
    <location>
        <begin position="430"/>
        <end position="450"/>
    </location>
</feature>
<dbReference type="OrthoDB" id="4200124at2759"/>
<evidence type="ECO:0000313" key="4">
    <source>
        <dbReference type="Proteomes" id="UP000248961"/>
    </source>
</evidence>
<dbReference type="Pfam" id="PF12937">
    <property type="entry name" value="F-box-like"/>
    <property type="match status" value="1"/>
</dbReference>
<organism evidence="3 4">
    <name type="scientific">Aspergillus homomorphus (strain CBS 101889)</name>
    <dbReference type="NCBI Taxonomy" id="1450537"/>
    <lineage>
        <taxon>Eukaryota</taxon>
        <taxon>Fungi</taxon>
        <taxon>Dikarya</taxon>
        <taxon>Ascomycota</taxon>
        <taxon>Pezizomycotina</taxon>
        <taxon>Eurotiomycetes</taxon>
        <taxon>Eurotiomycetidae</taxon>
        <taxon>Eurotiales</taxon>
        <taxon>Aspergillaceae</taxon>
        <taxon>Aspergillus</taxon>
        <taxon>Aspergillus subgen. Circumdati</taxon>
    </lineage>
</organism>
<evidence type="ECO:0000259" key="2">
    <source>
        <dbReference type="PROSITE" id="PS50181"/>
    </source>
</evidence>
<dbReference type="VEuPathDB" id="FungiDB:BO97DRAFT_410276"/>
<name>A0A395IC75_ASPHC</name>
<protein>
    <recommendedName>
        <fullName evidence="2">F-box domain-containing protein</fullName>
    </recommendedName>
</protein>